<sequence length="58" mass="6210">MEFENAPRFIEGLNMSTSELMLVALLVPLMIGLIVGIERELALFAAFAGVIAVLVAGF</sequence>
<gene>
    <name evidence="2" type="ORF">LNKW23_11180</name>
</gene>
<keyword evidence="1" id="KW-0812">Transmembrane</keyword>
<comment type="caution">
    <text evidence="2">The sequence shown here is derived from an EMBL/GenBank/DDBJ whole genome shotgun (WGS) entry which is preliminary data.</text>
</comment>
<name>A0ABQ6LI60_9RHOB</name>
<keyword evidence="1" id="KW-0472">Membrane</keyword>
<dbReference type="RefSeq" id="WP_285670640.1">
    <property type="nucleotide sequence ID" value="NZ_BSYI01000006.1"/>
</dbReference>
<protein>
    <submittedName>
        <fullName evidence="2">Uncharacterized protein</fullName>
    </submittedName>
</protein>
<feature type="transmembrane region" description="Helical" evidence="1">
    <location>
        <begin position="41"/>
        <end position="57"/>
    </location>
</feature>
<keyword evidence="1" id="KW-1133">Transmembrane helix</keyword>
<feature type="transmembrane region" description="Helical" evidence="1">
    <location>
        <begin position="12"/>
        <end position="35"/>
    </location>
</feature>
<organism evidence="2 3">
    <name type="scientific">Paralimibaculum aggregatum</name>
    <dbReference type="NCBI Taxonomy" id="3036245"/>
    <lineage>
        <taxon>Bacteria</taxon>
        <taxon>Pseudomonadati</taxon>
        <taxon>Pseudomonadota</taxon>
        <taxon>Alphaproteobacteria</taxon>
        <taxon>Rhodobacterales</taxon>
        <taxon>Paracoccaceae</taxon>
        <taxon>Paralimibaculum</taxon>
    </lineage>
</organism>
<accession>A0ABQ6LI60</accession>
<evidence type="ECO:0000313" key="3">
    <source>
        <dbReference type="Proteomes" id="UP001239909"/>
    </source>
</evidence>
<dbReference type="Proteomes" id="UP001239909">
    <property type="component" value="Unassembled WGS sequence"/>
</dbReference>
<reference evidence="2 3" key="1">
    <citation type="submission" date="2023-04" db="EMBL/GenBank/DDBJ databases">
        <title>Marinoamorphus aggregata gen. nov., sp. Nov., isolate from tissue of brittle star Ophioplocus japonicus.</title>
        <authorList>
            <person name="Kawano K."/>
            <person name="Sawayama S."/>
            <person name="Nakagawa S."/>
        </authorList>
    </citation>
    <scope>NUCLEOTIDE SEQUENCE [LARGE SCALE GENOMIC DNA]</scope>
    <source>
        <strain evidence="2 3">NKW23</strain>
    </source>
</reference>
<dbReference type="EMBL" id="BSYI01000006">
    <property type="protein sequence ID" value="GMG81905.1"/>
    <property type="molecule type" value="Genomic_DNA"/>
</dbReference>
<keyword evidence="3" id="KW-1185">Reference proteome</keyword>
<evidence type="ECO:0000313" key="2">
    <source>
        <dbReference type="EMBL" id="GMG81905.1"/>
    </source>
</evidence>
<proteinExistence type="predicted"/>
<evidence type="ECO:0000256" key="1">
    <source>
        <dbReference type="SAM" id="Phobius"/>
    </source>
</evidence>